<gene>
    <name evidence="3" type="ORF">GKE01_07065</name>
</gene>
<dbReference type="EMBL" id="WKLP01000008">
    <property type="protein sequence ID" value="MRY11231.1"/>
    <property type="molecule type" value="Genomic_DNA"/>
</dbReference>
<feature type="chain" id="PRO_5026305400" evidence="1">
    <location>
        <begin position="25"/>
        <end position="266"/>
    </location>
</feature>
<comment type="caution">
    <text evidence="3">The sequence shown here is derived from an EMBL/GenBank/DDBJ whole genome shotgun (WGS) entry which is preliminary data.</text>
</comment>
<dbReference type="Pfam" id="PF13568">
    <property type="entry name" value="OMP_b-brl_2"/>
    <property type="match status" value="1"/>
</dbReference>
<accession>A0A6G1ZC10</accession>
<evidence type="ECO:0000313" key="3">
    <source>
        <dbReference type="EMBL" id="MRY11231.1"/>
    </source>
</evidence>
<dbReference type="InterPro" id="IPR025665">
    <property type="entry name" value="Beta-barrel_OMP_2"/>
</dbReference>
<feature type="domain" description="Outer membrane protein beta-barrel" evidence="2">
    <location>
        <begin position="25"/>
        <end position="245"/>
    </location>
</feature>
<sequence length="266" mass="29609">MMMKKITSCVMLMMMLMCVTEVSAQWSVTPEAGMNVTKYKDSPAAVGFKAGAAVSYTFGSGLFSLQSGLYYVQRGTGKSFYGAAYGKTMDKDGKEVDYFLNFAPGYLASFGYGNFAGDGGYGYYGSGGINFPLDMRVEGIRLNEGSIRRDYLQLPILARFNWKIGEDVRLHIAAGPYLAYGIGGKKQYSLMEISEKGFSTTSDSWNPFGKNSSYERFDWGLTFNAGIEVKRFTFNATYDMGLGKEYKYDDIGLKYHTVSFTIGYRF</sequence>
<keyword evidence="1" id="KW-0732">Signal</keyword>
<evidence type="ECO:0000259" key="2">
    <source>
        <dbReference type="Pfam" id="PF13568"/>
    </source>
</evidence>
<dbReference type="GeneID" id="69982390"/>
<protein>
    <submittedName>
        <fullName evidence="3">Outer membrane beta-barrel protein</fullName>
    </submittedName>
</protein>
<dbReference type="RefSeq" id="WP_154278176.1">
    <property type="nucleotide sequence ID" value="NZ_CAJLDJ010000008.1"/>
</dbReference>
<feature type="signal peptide" evidence="1">
    <location>
        <begin position="1"/>
        <end position="24"/>
    </location>
</feature>
<evidence type="ECO:0000256" key="1">
    <source>
        <dbReference type="SAM" id="SignalP"/>
    </source>
</evidence>
<organism evidence="3">
    <name type="scientific">Parabacteroides goldsteinii</name>
    <dbReference type="NCBI Taxonomy" id="328812"/>
    <lineage>
        <taxon>Bacteria</taxon>
        <taxon>Pseudomonadati</taxon>
        <taxon>Bacteroidota</taxon>
        <taxon>Bacteroidia</taxon>
        <taxon>Bacteroidales</taxon>
        <taxon>Tannerellaceae</taxon>
        <taxon>Parabacteroides</taxon>
    </lineage>
</organism>
<name>A0A6G1ZC10_9BACT</name>
<dbReference type="AlphaFoldDB" id="A0A6G1ZC10"/>
<reference evidence="3" key="1">
    <citation type="journal article" date="2019" name="Nat. Med.">
        <title>A library of human gut bacterial isolates paired with longitudinal multiomics data enables mechanistic microbiome research.</title>
        <authorList>
            <person name="Poyet M."/>
            <person name="Groussin M."/>
            <person name="Gibbons S.M."/>
            <person name="Avila-Pacheco J."/>
            <person name="Jiang X."/>
            <person name="Kearney S.M."/>
            <person name="Perrotta A.R."/>
            <person name="Berdy B."/>
            <person name="Zhao S."/>
            <person name="Lieberman T.D."/>
            <person name="Swanson P.K."/>
            <person name="Smith M."/>
            <person name="Roesemann S."/>
            <person name="Alexander J.E."/>
            <person name="Rich S.A."/>
            <person name="Livny J."/>
            <person name="Vlamakis H."/>
            <person name="Clish C."/>
            <person name="Bullock K."/>
            <person name="Deik A."/>
            <person name="Scott J."/>
            <person name="Pierce K.A."/>
            <person name="Xavier R.J."/>
            <person name="Alm E.J."/>
        </authorList>
    </citation>
    <scope>NUCLEOTIDE SEQUENCE</scope>
    <source>
        <strain evidence="3">BIOML-A4</strain>
    </source>
</reference>
<proteinExistence type="predicted"/>